<organism evidence="3">
    <name type="scientific">Leptosphaeria maculans (strain JN3 / isolate v23.1.3 / race Av1-4-5-6-7-8)</name>
    <name type="common">Blackleg fungus</name>
    <name type="synonym">Phoma lingam</name>
    <dbReference type="NCBI Taxonomy" id="985895"/>
    <lineage>
        <taxon>Eukaryota</taxon>
        <taxon>Fungi</taxon>
        <taxon>Dikarya</taxon>
        <taxon>Ascomycota</taxon>
        <taxon>Pezizomycotina</taxon>
        <taxon>Dothideomycetes</taxon>
        <taxon>Pleosporomycetidae</taxon>
        <taxon>Pleosporales</taxon>
        <taxon>Pleosporineae</taxon>
        <taxon>Leptosphaeriaceae</taxon>
        <taxon>Plenodomus</taxon>
        <taxon>Plenodomus lingam/Leptosphaeria maculans species complex</taxon>
    </lineage>
</organism>
<dbReference type="Proteomes" id="UP000002668">
    <property type="component" value="Genome"/>
</dbReference>
<keyword evidence="1" id="KW-0472">Membrane</keyword>
<dbReference type="VEuPathDB" id="FungiDB:LEMA_uP107930.1"/>
<evidence type="ECO:0000313" key="2">
    <source>
        <dbReference type="EMBL" id="CBX96528.1"/>
    </source>
</evidence>
<protein>
    <submittedName>
        <fullName evidence="2">Predicted protein</fullName>
    </submittedName>
</protein>
<dbReference type="GeneID" id="13289999"/>
<keyword evidence="3" id="KW-1185">Reference proteome</keyword>
<accession>E4ZYK2</accession>
<evidence type="ECO:0000256" key="1">
    <source>
        <dbReference type="SAM" id="Phobius"/>
    </source>
</evidence>
<proteinExistence type="predicted"/>
<dbReference type="InParanoid" id="E4ZYK2"/>
<evidence type="ECO:0000313" key="3">
    <source>
        <dbReference type="Proteomes" id="UP000002668"/>
    </source>
</evidence>
<sequence length="58" mass="6351">MESKLSPTEIVGMHFEITVLLSAMPVALLHMGAWVANKVEDTEGLRIDTTGLRRGLQS</sequence>
<keyword evidence="1" id="KW-1133">Transmembrane helix</keyword>
<reference evidence="3" key="1">
    <citation type="journal article" date="2011" name="Nat. Commun.">
        <title>Effector diversification within compartments of the Leptosphaeria maculans genome affected by Repeat-Induced Point mutations.</title>
        <authorList>
            <person name="Rouxel T."/>
            <person name="Grandaubert J."/>
            <person name="Hane J.K."/>
            <person name="Hoede C."/>
            <person name="van de Wouw A.P."/>
            <person name="Couloux A."/>
            <person name="Dominguez V."/>
            <person name="Anthouard V."/>
            <person name="Bally P."/>
            <person name="Bourras S."/>
            <person name="Cozijnsen A.J."/>
            <person name="Ciuffetti L.M."/>
            <person name="Degrave A."/>
            <person name="Dilmaghani A."/>
            <person name="Duret L."/>
            <person name="Fudal I."/>
            <person name="Goodwin S.B."/>
            <person name="Gout L."/>
            <person name="Glaser N."/>
            <person name="Linglin J."/>
            <person name="Kema G.H.J."/>
            <person name="Lapalu N."/>
            <person name="Lawrence C.B."/>
            <person name="May K."/>
            <person name="Meyer M."/>
            <person name="Ollivier B."/>
            <person name="Poulain J."/>
            <person name="Schoch C.L."/>
            <person name="Simon A."/>
            <person name="Spatafora J.W."/>
            <person name="Stachowiak A."/>
            <person name="Turgeon B.G."/>
            <person name="Tyler B.M."/>
            <person name="Vincent D."/>
            <person name="Weissenbach J."/>
            <person name="Amselem J."/>
            <person name="Quesneville H."/>
            <person name="Oliver R.P."/>
            <person name="Wincker P."/>
            <person name="Balesdent M.-H."/>
            <person name="Howlett B.J."/>
        </authorList>
    </citation>
    <scope>NUCLEOTIDE SEQUENCE [LARGE SCALE GENOMIC DNA]</scope>
    <source>
        <strain evidence="3">JN3 / isolate v23.1.3 / race Av1-4-5-6-7-8</strain>
    </source>
</reference>
<feature type="transmembrane region" description="Helical" evidence="1">
    <location>
        <begin position="12"/>
        <end position="36"/>
    </location>
</feature>
<dbReference type="HOGENOM" id="CLU_2979546_0_0_1"/>
<name>E4ZYK2_LEPMJ</name>
<dbReference type="EMBL" id="FP929129">
    <property type="protein sequence ID" value="CBX96528.1"/>
    <property type="molecule type" value="Genomic_DNA"/>
</dbReference>
<dbReference type="AlphaFoldDB" id="E4ZYK2"/>
<keyword evidence="1" id="KW-0812">Transmembrane</keyword>
<gene>
    <name evidence="2" type="ORF">LEMA_uP107930.1</name>
</gene>